<gene>
    <name evidence="2" type="ORF">SAMN05444167_0200</name>
</gene>
<accession>A0A1G7F4E3</accession>
<evidence type="ECO:0000313" key="3">
    <source>
        <dbReference type="Proteomes" id="UP000182427"/>
    </source>
</evidence>
<evidence type="ECO:0008006" key="4">
    <source>
        <dbReference type="Google" id="ProtNLM"/>
    </source>
</evidence>
<dbReference type="EMBL" id="LT629690">
    <property type="protein sequence ID" value="SDE70415.1"/>
    <property type="molecule type" value="Genomic_DNA"/>
</dbReference>
<proteinExistence type="predicted"/>
<feature type="transmembrane region" description="Helical" evidence="1">
    <location>
        <begin position="112"/>
        <end position="129"/>
    </location>
</feature>
<dbReference type="Proteomes" id="UP000182427">
    <property type="component" value="Chromosome I"/>
</dbReference>
<feature type="transmembrane region" description="Helical" evidence="1">
    <location>
        <begin position="6"/>
        <end position="33"/>
    </location>
</feature>
<feature type="transmembrane region" description="Helical" evidence="1">
    <location>
        <begin position="197"/>
        <end position="214"/>
    </location>
</feature>
<sequence length="245" mass="26746">MAAVWTAFFAASFHVALPWTAPVALALAVWIFYAADRLSDSQHEASSLEDRHRFHARHARGFFVAIGFAVPTVLALLAEVPHTVRLAWLLLVLPLIAYAAAVHWLKLRVAKEWMVGLFFAVAIGAPSLLNNNHPAEWLCVATFGVLCWLNCVRIARSESAATDRATAWAVNHFRGATLAFAITGAAIAVFVPQARAVALAIVTAALLLRALDLLEPRVSAVRMRALADAALLTPLILWPLMRYIQ</sequence>
<dbReference type="AlphaFoldDB" id="A0A1G7F4E3"/>
<reference evidence="2 3" key="1">
    <citation type="submission" date="2016-10" db="EMBL/GenBank/DDBJ databases">
        <authorList>
            <person name="de Groot N.N."/>
        </authorList>
    </citation>
    <scope>NUCLEOTIDE SEQUENCE [LARGE SCALE GENOMIC DNA]</scope>
    <source>
        <strain evidence="2 3">GAS232</strain>
    </source>
</reference>
<keyword evidence="1" id="KW-1133">Transmembrane helix</keyword>
<protein>
    <recommendedName>
        <fullName evidence="4">4-hydroxybenzoate polyprenyltransferase</fullName>
    </recommendedName>
</protein>
<feature type="transmembrane region" description="Helical" evidence="1">
    <location>
        <begin position="61"/>
        <end position="80"/>
    </location>
</feature>
<evidence type="ECO:0000313" key="2">
    <source>
        <dbReference type="EMBL" id="SDE70415.1"/>
    </source>
</evidence>
<keyword evidence="3" id="KW-1185">Reference proteome</keyword>
<feature type="transmembrane region" description="Helical" evidence="1">
    <location>
        <begin position="135"/>
        <end position="152"/>
    </location>
</feature>
<name>A0A1G7F4E3_9BACT</name>
<keyword evidence="1" id="KW-0472">Membrane</keyword>
<keyword evidence="1" id="KW-0812">Transmembrane</keyword>
<feature type="transmembrane region" description="Helical" evidence="1">
    <location>
        <begin position="173"/>
        <end position="191"/>
    </location>
</feature>
<feature type="transmembrane region" description="Helical" evidence="1">
    <location>
        <begin position="86"/>
        <end position="105"/>
    </location>
</feature>
<organism evidence="2 3">
    <name type="scientific">Terriglobus roseus</name>
    <dbReference type="NCBI Taxonomy" id="392734"/>
    <lineage>
        <taxon>Bacteria</taxon>
        <taxon>Pseudomonadati</taxon>
        <taxon>Acidobacteriota</taxon>
        <taxon>Terriglobia</taxon>
        <taxon>Terriglobales</taxon>
        <taxon>Acidobacteriaceae</taxon>
        <taxon>Terriglobus</taxon>
    </lineage>
</organism>
<evidence type="ECO:0000256" key="1">
    <source>
        <dbReference type="SAM" id="Phobius"/>
    </source>
</evidence>